<reference evidence="8 9" key="1">
    <citation type="submission" date="2024-06" db="EMBL/GenBank/DDBJ databases">
        <title>The Natural Products Discovery Center: Release of the First 8490 Sequenced Strains for Exploring Actinobacteria Biosynthetic Diversity.</title>
        <authorList>
            <person name="Kalkreuter E."/>
            <person name="Kautsar S.A."/>
            <person name="Yang D."/>
            <person name="Bader C.D."/>
            <person name="Teijaro C.N."/>
            <person name="Fluegel L."/>
            <person name="Davis C.M."/>
            <person name="Simpson J.R."/>
            <person name="Lauterbach L."/>
            <person name="Steele A.D."/>
            <person name="Gui C."/>
            <person name="Meng S."/>
            <person name="Li G."/>
            <person name="Viehrig K."/>
            <person name="Ye F."/>
            <person name="Su P."/>
            <person name="Kiefer A.F."/>
            <person name="Nichols A."/>
            <person name="Cepeda A.J."/>
            <person name="Yan W."/>
            <person name="Fan B."/>
            <person name="Jiang Y."/>
            <person name="Adhikari A."/>
            <person name="Zheng C.-J."/>
            <person name="Schuster L."/>
            <person name="Cowan T.M."/>
            <person name="Smanski M.J."/>
            <person name="Chevrette M.G."/>
            <person name="De Carvalho L.P.S."/>
            <person name="Shen B."/>
        </authorList>
    </citation>
    <scope>NUCLEOTIDE SEQUENCE [LARGE SCALE GENOMIC DNA]</scope>
    <source>
        <strain evidence="8 9">NPDC050100</strain>
    </source>
</reference>
<dbReference type="InterPro" id="IPR011990">
    <property type="entry name" value="TPR-like_helical_dom_sf"/>
</dbReference>
<dbReference type="CDD" id="cd00383">
    <property type="entry name" value="trans_reg_C"/>
    <property type="match status" value="1"/>
</dbReference>
<dbReference type="InterPro" id="IPR051677">
    <property type="entry name" value="AfsR-DnrI-RedD_regulator"/>
</dbReference>
<dbReference type="Pfam" id="PF13191">
    <property type="entry name" value="AAA_16"/>
    <property type="match status" value="1"/>
</dbReference>
<feature type="region of interest" description="Disordered" evidence="6">
    <location>
        <begin position="294"/>
        <end position="338"/>
    </location>
</feature>
<dbReference type="Pfam" id="PF00486">
    <property type="entry name" value="Trans_reg_C"/>
    <property type="match status" value="1"/>
</dbReference>
<evidence type="ECO:0000259" key="7">
    <source>
        <dbReference type="PROSITE" id="PS51755"/>
    </source>
</evidence>
<evidence type="ECO:0000313" key="8">
    <source>
        <dbReference type="EMBL" id="MEV0972671.1"/>
    </source>
</evidence>
<dbReference type="Gene3D" id="1.10.10.10">
    <property type="entry name" value="Winged helix-like DNA-binding domain superfamily/Winged helix DNA-binding domain"/>
    <property type="match status" value="1"/>
</dbReference>
<comment type="caution">
    <text evidence="8">The sequence shown here is derived from an EMBL/GenBank/DDBJ whole genome shotgun (WGS) entry which is preliminary data.</text>
</comment>
<dbReference type="InterPro" id="IPR041664">
    <property type="entry name" value="AAA_16"/>
</dbReference>
<feature type="compositionally biased region" description="Low complexity" evidence="6">
    <location>
        <begin position="317"/>
        <end position="329"/>
    </location>
</feature>
<dbReference type="PROSITE" id="PS51755">
    <property type="entry name" value="OMPR_PHOB"/>
    <property type="match status" value="1"/>
</dbReference>
<evidence type="ECO:0000256" key="3">
    <source>
        <dbReference type="ARBA" id="ARBA00023125"/>
    </source>
</evidence>
<evidence type="ECO:0000256" key="1">
    <source>
        <dbReference type="ARBA" id="ARBA00005820"/>
    </source>
</evidence>
<proteinExistence type="inferred from homology"/>
<dbReference type="SMART" id="SM01043">
    <property type="entry name" value="BTAD"/>
    <property type="match status" value="1"/>
</dbReference>
<protein>
    <submittedName>
        <fullName evidence="8">BTAD domain-containing putative transcriptional regulator</fullName>
    </submittedName>
</protein>
<dbReference type="SUPFAM" id="SSF48452">
    <property type="entry name" value="TPR-like"/>
    <property type="match status" value="1"/>
</dbReference>
<dbReference type="PANTHER" id="PTHR35807">
    <property type="entry name" value="TRANSCRIPTIONAL REGULATOR REDD-RELATED"/>
    <property type="match status" value="1"/>
</dbReference>
<dbReference type="InterPro" id="IPR027417">
    <property type="entry name" value="P-loop_NTPase"/>
</dbReference>
<dbReference type="Gene3D" id="1.25.40.10">
    <property type="entry name" value="Tetratricopeptide repeat domain"/>
    <property type="match status" value="1"/>
</dbReference>
<organism evidence="8 9">
    <name type="scientific">Microtetraspora glauca</name>
    <dbReference type="NCBI Taxonomy" id="1996"/>
    <lineage>
        <taxon>Bacteria</taxon>
        <taxon>Bacillati</taxon>
        <taxon>Actinomycetota</taxon>
        <taxon>Actinomycetes</taxon>
        <taxon>Streptosporangiales</taxon>
        <taxon>Streptosporangiaceae</taxon>
        <taxon>Microtetraspora</taxon>
    </lineage>
</organism>
<dbReference type="Proteomes" id="UP001551675">
    <property type="component" value="Unassembled WGS sequence"/>
</dbReference>
<dbReference type="InterPro" id="IPR036388">
    <property type="entry name" value="WH-like_DNA-bd_sf"/>
</dbReference>
<evidence type="ECO:0000313" key="9">
    <source>
        <dbReference type="Proteomes" id="UP001551675"/>
    </source>
</evidence>
<keyword evidence="2" id="KW-0805">Transcription regulation</keyword>
<feature type="domain" description="OmpR/PhoB-type" evidence="7">
    <location>
        <begin position="2"/>
        <end position="112"/>
    </location>
</feature>
<dbReference type="InterPro" id="IPR016032">
    <property type="entry name" value="Sig_transdc_resp-reg_C-effctor"/>
</dbReference>
<evidence type="ECO:0000256" key="4">
    <source>
        <dbReference type="ARBA" id="ARBA00023163"/>
    </source>
</evidence>
<keyword evidence="4" id="KW-0804">Transcription</keyword>
<dbReference type="SUPFAM" id="SSF52540">
    <property type="entry name" value="P-loop containing nucleoside triphosphate hydrolases"/>
    <property type="match status" value="1"/>
</dbReference>
<gene>
    <name evidence="8" type="ORF">AB0I59_29050</name>
</gene>
<evidence type="ECO:0000256" key="5">
    <source>
        <dbReference type="PROSITE-ProRule" id="PRU01091"/>
    </source>
</evidence>
<dbReference type="PANTHER" id="PTHR35807:SF1">
    <property type="entry name" value="TRANSCRIPTIONAL REGULATOR REDD"/>
    <property type="match status" value="1"/>
</dbReference>
<dbReference type="InterPro" id="IPR005158">
    <property type="entry name" value="BTAD"/>
</dbReference>
<dbReference type="SMART" id="SM00862">
    <property type="entry name" value="Trans_reg_C"/>
    <property type="match status" value="1"/>
</dbReference>
<accession>A0ABV3GM57</accession>
<comment type="similarity">
    <text evidence="1">Belongs to the AfsR/DnrI/RedD regulatory family.</text>
</comment>
<dbReference type="RefSeq" id="WP_358137961.1">
    <property type="nucleotide sequence ID" value="NZ_JBFALK010000017.1"/>
</dbReference>
<sequence length="1253" mass="134428">MREAIDRPTWEPNPLDFRVLGPFEVVDRAGTALDLGSRKQRAVLALLVLNAPRVVPLDQLIDQLWAGEPPSSATGTLQAYISQLRRVLEPRRGPRTPARALRTREPGYLLDIEPAQVDATRFVGDADAAQAALLRGEAAQAESLLAAALRAWRGEPLVEFTEPFARSAVIRLAEVRVTALQTRMEAWLSLGRYSEAAAEVGHFLDGDPYREGFWALLIRALYRDGRQAEALAAYQRCRTLLGEELGLDPSPELRRLERAVLEHDPALHGPWPPRATPAFTPVSAPALTTVSAPVSAPAGPRPQYGPGTGTGAGAAGAGAADVGGAAGAAEPPRLVGREPHLRRIAERLDDARCGSGGLLLVTGEAGIGKTRLADGAAELAAGRGVDVAWSRCLEGSGAPAFWPWIQVLEALRDGGDDLADLASSLTGEGDAGTGAVSGVTDPDTARFLLHDAIGRALARRAESGPLMLIIDDLHWADAASLKLLTFLGGDLHRLPLLVLVTMRPNGPDAAPPLAEALGELTRHRGTERMSVGAFTPEQVMDYLADAGADLGAETDADAASSAVSGAVSADDVRSARVLRGTGESTIIAAHGRAGSGDRAGNGRAAPRELPYERDRALAEALHERTGGNPLFLRELLRLLASNRPARSVAADDVRSIAVPDGVRDVISQRVYRLPEDTQALLRAAAVIGKDVDADVLEAATGIGAARMMTLLEPAVATGLLAETDDGWNYRFSHALVRDALYAGLTRLQRAQIHARVGEAIESRYRGDLSSRLPVLAHHFGSAARVGGAAKAVSYATEAARQAAVHLAYDEAVLFWEQALAVLDPAGMGFAARRCSLLIELGRARRVTGDVVGGRVALDEAVALATDLGDDDAVVEAATVFGGVTLWYWRAYGVVDERMVALVEQQLRRLTPAAGALSPDGAPTGVNDVRRAELLGTLGVELYYGDRRAEGRQYTAEAVALARRIGDDLLLARTLNNYAVAAWTPDWEEDRLRAVEEILTLPRLPLAWEVIARLLRMPSLLRSGRLPEYDAELARCLRITDEIRMPEIKAQVNYAAAGRALLDGRWADVERFSGTAVTGHHRTSLWGAGAIDILCRFFFDWARGRHGVHLDELAALAADPSHRLLRPTAVLAAVEAGEEELAHRMVDQWGTRIERDWAWQFTVWQWALVATKLGRPDPEEMLAEVLPIADQFVIMGTGAVSWGAMHDVAALLLARLGRTGEAVAQAERAVALHRRLGLRHLEEGSAALLSRLRS</sequence>
<dbReference type="CDD" id="cd15831">
    <property type="entry name" value="BTAD"/>
    <property type="match status" value="1"/>
</dbReference>
<dbReference type="Gene3D" id="3.40.50.300">
    <property type="entry name" value="P-loop containing nucleotide triphosphate hydrolases"/>
    <property type="match status" value="1"/>
</dbReference>
<dbReference type="SUPFAM" id="SSF46894">
    <property type="entry name" value="C-terminal effector domain of the bipartite response regulators"/>
    <property type="match status" value="1"/>
</dbReference>
<keyword evidence="3 5" id="KW-0238">DNA-binding</keyword>
<keyword evidence="9" id="KW-1185">Reference proteome</keyword>
<dbReference type="InterPro" id="IPR001867">
    <property type="entry name" value="OmpR/PhoB-type_DNA-bd"/>
</dbReference>
<evidence type="ECO:0000256" key="2">
    <source>
        <dbReference type="ARBA" id="ARBA00023015"/>
    </source>
</evidence>
<evidence type="ECO:0000256" key="6">
    <source>
        <dbReference type="SAM" id="MobiDB-lite"/>
    </source>
</evidence>
<name>A0ABV3GM57_MICGL</name>
<dbReference type="Pfam" id="PF03704">
    <property type="entry name" value="BTAD"/>
    <property type="match status" value="1"/>
</dbReference>
<feature type="DNA-binding region" description="OmpR/PhoB-type" evidence="5">
    <location>
        <begin position="2"/>
        <end position="112"/>
    </location>
</feature>
<feature type="compositionally biased region" description="Gly residues" evidence="6">
    <location>
        <begin position="306"/>
        <end position="316"/>
    </location>
</feature>
<dbReference type="EMBL" id="JBFALK010000017">
    <property type="protein sequence ID" value="MEV0972671.1"/>
    <property type="molecule type" value="Genomic_DNA"/>
</dbReference>